<accession>A0A445H687</accession>
<comment type="subunit">
    <text evidence="2">Heterotetramer of two alpha and two beta chains arranged as a dimer of alpha/beta heterodimers.</text>
</comment>
<dbReference type="PANTHER" id="PTHR10188:SF6">
    <property type="entry name" value="N(4)-(BETA-N-ACETYLGLUCOSAMINYL)-L-ASPARAGINASE"/>
    <property type="match status" value="1"/>
</dbReference>
<dbReference type="GO" id="GO:0008798">
    <property type="term" value="F:beta-aspartyl-peptidase activity"/>
    <property type="evidence" value="ECO:0007669"/>
    <property type="project" value="UniProtKB-EC"/>
</dbReference>
<gene>
    <name evidence="6" type="ORF">D0Y65_038652</name>
</gene>
<evidence type="ECO:0000256" key="1">
    <source>
        <dbReference type="ARBA" id="ARBA00000306"/>
    </source>
</evidence>
<evidence type="ECO:0000256" key="3">
    <source>
        <dbReference type="ARBA" id="ARBA00012879"/>
    </source>
</evidence>
<dbReference type="Proteomes" id="UP000289340">
    <property type="component" value="Chromosome 14"/>
</dbReference>
<comment type="catalytic activity">
    <reaction evidence="1">
        <text>Cleavage of a beta-linked Asp residue from the N-terminus of a polypeptide.</text>
        <dbReference type="EC" id="3.4.19.5"/>
    </reaction>
</comment>
<dbReference type="Pfam" id="PF17773">
    <property type="entry name" value="UPF0176_N"/>
    <property type="match status" value="1"/>
</dbReference>
<dbReference type="PANTHER" id="PTHR10188">
    <property type="entry name" value="L-ASPARAGINASE"/>
    <property type="match status" value="1"/>
</dbReference>
<dbReference type="EMBL" id="QZWG01000014">
    <property type="protein sequence ID" value="RZB68952.1"/>
    <property type="molecule type" value="Genomic_DNA"/>
</dbReference>
<dbReference type="Pfam" id="PF01112">
    <property type="entry name" value="Asparaginase_2"/>
    <property type="match status" value="1"/>
</dbReference>
<keyword evidence="4" id="KW-0068">Autocatalytic cleavage</keyword>
<evidence type="ECO:0000259" key="5">
    <source>
        <dbReference type="Pfam" id="PF17773"/>
    </source>
</evidence>
<organism evidence="6 7">
    <name type="scientific">Glycine soja</name>
    <name type="common">Wild soybean</name>
    <dbReference type="NCBI Taxonomy" id="3848"/>
    <lineage>
        <taxon>Eukaryota</taxon>
        <taxon>Viridiplantae</taxon>
        <taxon>Streptophyta</taxon>
        <taxon>Embryophyta</taxon>
        <taxon>Tracheophyta</taxon>
        <taxon>Spermatophyta</taxon>
        <taxon>Magnoliopsida</taxon>
        <taxon>eudicotyledons</taxon>
        <taxon>Gunneridae</taxon>
        <taxon>Pentapetalae</taxon>
        <taxon>rosids</taxon>
        <taxon>fabids</taxon>
        <taxon>Fabales</taxon>
        <taxon>Fabaceae</taxon>
        <taxon>Papilionoideae</taxon>
        <taxon>50 kb inversion clade</taxon>
        <taxon>NPAAA clade</taxon>
        <taxon>indigoferoid/millettioid clade</taxon>
        <taxon>Phaseoleae</taxon>
        <taxon>Glycine</taxon>
        <taxon>Glycine subgen. Soja</taxon>
    </lineage>
</organism>
<evidence type="ECO:0000313" key="7">
    <source>
        <dbReference type="Proteomes" id="UP000289340"/>
    </source>
</evidence>
<evidence type="ECO:0000256" key="2">
    <source>
        <dbReference type="ARBA" id="ARBA00011601"/>
    </source>
</evidence>
<proteinExistence type="predicted"/>
<dbReference type="SUPFAM" id="SSF56235">
    <property type="entry name" value="N-terminal nucleophile aminohydrolases (Ntn hydrolases)"/>
    <property type="match status" value="1"/>
</dbReference>
<protein>
    <recommendedName>
        <fullName evidence="3">beta-aspartyl-peptidase</fullName>
        <ecNumber evidence="3">3.4.19.5</ecNumber>
    </recommendedName>
</protein>
<dbReference type="GO" id="GO:0003948">
    <property type="term" value="F:N4-(beta-N-acetylglucosaminyl)-L-asparaginase activity"/>
    <property type="evidence" value="ECO:0007669"/>
    <property type="project" value="TreeGrafter"/>
</dbReference>
<feature type="domain" description="tRNA uridine(34) hydroxylase N-terminal" evidence="5">
    <location>
        <begin position="6"/>
        <end position="54"/>
    </location>
</feature>
<dbReference type="Gene3D" id="3.30.70.100">
    <property type="match status" value="1"/>
</dbReference>
<sequence length="245" mass="27117">MSEDKYDVLLYYKYVEIPNLNDLLTFYHSNCSSLSLLGRVRLSSHDVNVTVSVPFISSFILFIPNSLLFTQECGFTSLSIRIIDELVTLSSHPLLKSPDISNVGKHLSALDFHSSLHNTIGLGGSLDENGETIIDALIMDGMTMEVGAVAAMRYVKDGIKVARLVMQHTKHTLLVGEKASEFAISMRLPGPMNLSSPESMEKWAKWKDSRCQPNFKKNVSPANSCGPYRPTNYLGHPDETCSSTV</sequence>
<dbReference type="AlphaFoldDB" id="A0A445H687"/>
<dbReference type="InterPro" id="IPR029055">
    <property type="entry name" value="Ntn_hydrolases_N"/>
</dbReference>
<evidence type="ECO:0000313" key="6">
    <source>
        <dbReference type="EMBL" id="RZB68952.1"/>
    </source>
</evidence>
<dbReference type="InterPro" id="IPR040503">
    <property type="entry name" value="TRHO_N"/>
</dbReference>
<evidence type="ECO:0000256" key="4">
    <source>
        <dbReference type="ARBA" id="ARBA00022813"/>
    </source>
</evidence>
<dbReference type="EC" id="3.4.19.5" evidence="3"/>
<dbReference type="GO" id="GO:0005737">
    <property type="term" value="C:cytoplasm"/>
    <property type="evidence" value="ECO:0007669"/>
    <property type="project" value="TreeGrafter"/>
</dbReference>
<dbReference type="InterPro" id="IPR000246">
    <property type="entry name" value="Peptidase_T2"/>
</dbReference>
<comment type="caution">
    <text evidence="6">The sequence shown here is derived from an EMBL/GenBank/DDBJ whole genome shotgun (WGS) entry which is preliminary data.</text>
</comment>
<reference evidence="6 7" key="1">
    <citation type="submission" date="2018-09" db="EMBL/GenBank/DDBJ databases">
        <title>A high-quality reference genome of wild soybean provides a powerful tool to mine soybean genomes.</title>
        <authorList>
            <person name="Xie M."/>
            <person name="Chung C.Y.L."/>
            <person name="Li M.-W."/>
            <person name="Wong F.-L."/>
            <person name="Chan T.-F."/>
            <person name="Lam H.-M."/>
        </authorList>
    </citation>
    <scope>NUCLEOTIDE SEQUENCE [LARGE SCALE GENOMIC DNA]</scope>
    <source>
        <strain evidence="7">cv. W05</strain>
        <tissue evidence="6">Hypocotyl of etiolated seedlings</tissue>
    </source>
</reference>
<keyword evidence="7" id="KW-1185">Reference proteome</keyword>
<name>A0A445H687_GLYSO</name>